<keyword evidence="4 8" id="KW-0808">Transferase</keyword>
<keyword evidence="12" id="KW-1185">Reference proteome</keyword>
<dbReference type="InterPro" id="IPR023546">
    <property type="entry name" value="MGMT"/>
</dbReference>
<dbReference type="RefSeq" id="WP_382394390.1">
    <property type="nucleotide sequence ID" value="NZ_JBHUNA010000024.1"/>
</dbReference>
<evidence type="ECO:0000256" key="1">
    <source>
        <dbReference type="ARBA" id="ARBA00001286"/>
    </source>
</evidence>
<comment type="catalytic activity">
    <reaction evidence="7 8">
        <text>a 6-O-methyl-2'-deoxyguanosine in DNA + L-cysteinyl-[protein] = S-methyl-L-cysteinyl-[protein] + a 2'-deoxyguanosine in DNA</text>
        <dbReference type="Rhea" id="RHEA:24000"/>
        <dbReference type="Rhea" id="RHEA-COMP:10131"/>
        <dbReference type="Rhea" id="RHEA-COMP:10132"/>
        <dbReference type="Rhea" id="RHEA-COMP:11367"/>
        <dbReference type="Rhea" id="RHEA-COMP:11368"/>
        <dbReference type="ChEBI" id="CHEBI:29950"/>
        <dbReference type="ChEBI" id="CHEBI:82612"/>
        <dbReference type="ChEBI" id="CHEBI:85445"/>
        <dbReference type="ChEBI" id="CHEBI:85448"/>
        <dbReference type="EC" id="2.1.1.63"/>
    </reaction>
</comment>
<dbReference type="InterPro" id="IPR036217">
    <property type="entry name" value="MethylDNA_cys_MeTrfase_DNAb"/>
</dbReference>
<evidence type="ECO:0000256" key="3">
    <source>
        <dbReference type="ARBA" id="ARBA00022603"/>
    </source>
</evidence>
<keyword evidence="2 8" id="KW-0963">Cytoplasm</keyword>
<comment type="function">
    <text evidence="8">Involved in the cellular defense against the biological effects of O6-methylguanine (O6-MeG) and O4-methylthymine (O4-MeT) in DNA. Repairs the methylated nucleobase in DNA by stoichiometrically transferring the methyl group to a cysteine residue in the enzyme. This is a suicide reaction: the enzyme is irreversibly inactivated.</text>
</comment>
<protein>
    <recommendedName>
        <fullName evidence="8">Methylated-DNA--protein-cysteine methyltransferase</fullName>
        <ecNumber evidence="8">2.1.1.63</ecNumber>
    </recommendedName>
    <alternativeName>
        <fullName evidence="8">6-O-methylguanine-DNA methyltransferase</fullName>
        <shortName evidence="8">MGMT</shortName>
    </alternativeName>
    <alternativeName>
        <fullName evidence="8">O-6-methylguanine-DNA-alkyltransferase</fullName>
    </alternativeName>
</protein>
<dbReference type="SUPFAM" id="SSF46767">
    <property type="entry name" value="Methylated DNA-protein cysteine methyltransferase, C-terminal domain"/>
    <property type="match status" value="1"/>
</dbReference>
<dbReference type="SUPFAM" id="SSF53155">
    <property type="entry name" value="Methylated DNA-protein cysteine methyltransferase domain"/>
    <property type="match status" value="1"/>
</dbReference>
<dbReference type="GO" id="GO:0032259">
    <property type="term" value="P:methylation"/>
    <property type="evidence" value="ECO:0007669"/>
    <property type="project" value="UniProtKB-KW"/>
</dbReference>
<evidence type="ECO:0000313" key="11">
    <source>
        <dbReference type="EMBL" id="MFD2761667.1"/>
    </source>
</evidence>
<dbReference type="PROSITE" id="PS00374">
    <property type="entry name" value="MGMT"/>
    <property type="match status" value="1"/>
</dbReference>
<proteinExistence type="inferred from homology"/>
<dbReference type="InterPro" id="IPR008332">
    <property type="entry name" value="MethylG_MeTrfase_N"/>
</dbReference>
<dbReference type="CDD" id="cd06445">
    <property type="entry name" value="ATase"/>
    <property type="match status" value="1"/>
</dbReference>
<evidence type="ECO:0000256" key="7">
    <source>
        <dbReference type="ARBA" id="ARBA00049348"/>
    </source>
</evidence>
<keyword evidence="3 8" id="KW-0489">Methyltransferase</keyword>
<feature type="active site" description="Nucleophile; methyl group acceptor" evidence="8">
    <location>
        <position position="139"/>
    </location>
</feature>
<name>A0ABW5V6I4_9BACI</name>
<comment type="catalytic activity">
    <reaction evidence="1 8">
        <text>a 4-O-methyl-thymidine in DNA + L-cysteinyl-[protein] = a thymidine in DNA + S-methyl-L-cysteinyl-[protein]</text>
        <dbReference type="Rhea" id="RHEA:53428"/>
        <dbReference type="Rhea" id="RHEA-COMP:10131"/>
        <dbReference type="Rhea" id="RHEA-COMP:10132"/>
        <dbReference type="Rhea" id="RHEA-COMP:13555"/>
        <dbReference type="Rhea" id="RHEA-COMP:13556"/>
        <dbReference type="ChEBI" id="CHEBI:29950"/>
        <dbReference type="ChEBI" id="CHEBI:82612"/>
        <dbReference type="ChEBI" id="CHEBI:137386"/>
        <dbReference type="ChEBI" id="CHEBI:137387"/>
        <dbReference type="EC" id="2.1.1.63"/>
    </reaction>
</comment>
<evidence type="ECO:0000313" key="12">
    <source>
        <dbReference type="Proteomes" id="UP001597502"/>
    </source>
</evidence>
<dbReference type="InterPro" id="IPR036388">
    <property type="entry name" value="WH-like_DNA-bd_sf"/>
</dbReference>
<feature type="domain" description="Methylguanine DNA methyltransferase ribonuclease-like" evidence="10">
    <location>
        <begin position="3"/>
        <end position="82"/>
    </location>
</feature>
<dbReference type="NCBIfam" id="TIGR00589">
    <property type="entry name" value="ogt"/>
    <property type="match status" value="1"/>
</dbReference>
<sequence>MTLYYDEVETPVGTMLIVGDGENIVRVEYGSFQSMNNKMAAWVKRYFPDRSFVHSPEQVEQAKQELQEYFHGARQAFSFPFKFHGTPFQKQIWQALYDFIPYGETTAYKGIAQAIGNPKAVRAAGGAVNKNPLSIVVPCHRVIGADGKMIGYGGGLDKKEFLLALEKTISSG</sequence>
<keyword evidence="5 8" id="KW-0227">DNA damage</keyword>
<dbReference type="InterPro" id="IPR001497">
    <property type="entry name" value="MethylDNA_cys_MeTrfase_AS"/>
</dbReference>
<evidence type="ECO:0000256" key="4">
    <source>
        <dbReference type="ARBA" id="ARBA00022679"/>
    </source>
</evidence>
<evidence type="ECO:0000259" key="9">
    <source>
        <dbReference type="Pfam" id="PF01035"/>
    </source>
</evidence>
<dbReference type="Proteomes" id="UP001597502">
    <property type="component" value="Unassembled WGS sequence"/>
</dbReference>
<organism evidence="11 12">
    <name type="scientific">Lentibacillus juripiscarius</name>
    <dbReference type="NCBI Taxonomy" id="257446"/>
    <lineage>
        <taxon>Bacteria</taxon>
        <taxon>Bacillati</taxon>
        <taxon>Bacillota</taxon>
        <taxon>Bacilli</taxon>
        <taxon>Bacillales</taxon>
        <taxon>Bacillaceae</taxon>
        <taxon>Lentibacillus</taxon>
    </lineage>
</organism>
<gene>
    <name evidence="11" type="ORF">ACFSUO_11965</name>
</gene>
<dbReference type="GO" id="GO:0003908">
    <property type="term" value="F:methylated-DNA-[protein]-cysteine S-methyltransferase activity"/>
    <property type="evidence" value="ECO:0007669"/>
    <property type="project" value="UniProtKB-EC"/>
</dbReference>
<dbReference type="Gene3D" id="3.30.160.70">
    <property type="entry name" value="Methylated DNA-protein cysteine methyltransferase domain"/>
    <property type="match status" value="1"/>
</dbReference>
<dbReference type="PANTHER" id="PTHR10815">
    <property type="entry name" value="METHYLATED-DNA--PROTEIN-CYSTEINE METHYLTRANSFERASE"/>
    <property type="match status" value="1"/>
</dbReference>
<evidence type="ECO:0000256" key="2">
    <source>
        <dbReference type="ARBA" id="ARBA00022490"/>
    </source>
</evidence>
<dbReference type="EC" id="2.1.1.63" evidence="8"/>
<dbReference type="Pfam" id="PF02870">
    <property type="entry name" value="Methyltransf_1N"/>
    <property type="match status" value="1"/>
</dbReference>
<dbReference type="InterPro" id="IPR014048">
    <property type="entry name" value="MethylDNA_cys_MeTrfase_DNA-bd"/>
</dbReference>
<evidence type="ECO:0000256" key="8">
    <source>
        <dbReference type="HAMAP-Rule" id="MF_00772"/>
    </source>
</evidence>
<accession>A0ABW5V6I4</accession>
<comment type="miscellaneous">
    <text evidence="8">This enzyme catalyzes only one turnover and therefore is not strictly catalytic. According to one definition, an enzyme is a biocatalyst that acts repeatedly and over many reaction cycles.</text>
</comment>
<comment type="similarity">
    <text evidence="8">Belongs to the MGMT family.</text>
</comment>
<dbReference type="Pfam" id="PF01035">
    <property type="entry name" value="DNA_binding_1"/>
    <property type="match status" value="1"/>
</dbReference>
<evidence type="ECO:0000259" key="10">
    <source>
        <dbReference type="Pfam" id="PF02870"/>
    </source>
</evidence>
<dbReference type="PANTHER" id="PTHR10815:SF5">
    <property type="entry name" value="METHYLATED-DNA--PROTEIN-CYSTEINE METHYLTRANSFERASE"/>
    <property type="match status" value="1"/>
</dbReference>
<dbReference type="Gene3D" id="1.10.10.10">
    <property type="entry name" value="Winged helix-like DNA-binding domain superfamily/Winged helix DNA-binding domain"/>
    <property type="match status" value="1"/>
</dbReference>
<dbReference type="InterPro" id="IPR036631">
    <property type="entry name" value="MGMT_N_sf"/>
</dbReference>
<comment type="subcellular location">
    <subcellularLocation>
        <location evidence="8">Cytoplasm</location>
    </subcellularLocation>
</comment>
<evidence type="ECO:0000256" key="5">
    <source>
        <dbReference type="ARBA" id="ARBA00022763"/>
    </source>
</evidence>
<keyword evidence="6 8" id="KW-0234">DNA repair</keyword>
<reference evidence="12" key="1">
    <citation type="journal article" date="2019" name="Int. J. Syst. Evol. Microbiol.">
        <title>The Global Catalogue of Microorganisms (GCM) 10K type strain sequencing project: providing services to taxonomists for standard genome sequencing and annotation.</title>
        <authorList>
            <consortium name="The Broad Institute Genomics Platform"/>
            <consortium name="The Broad Institute Genome Sequencing Center for Infectious Disease"/>
            <person name="Wu L."/>
            <person name="Ma J."/>
        </authorList>
    </citation>
    <scope>NUCLEOTIDE SEQUENCE [LARGE SCALE GENOMIC DNA]</scope>
    <source>
        <strain evidence="12">TISTR 1535</strain>
    </source>
</reference>
<evidence type="ECO:0000256" key="6">
    <source>
        <dbReference type="ARBA" id="ARBA00023204"/>
    </source>
</evidence>
<dbReference type="EMBL" id="JBHUNA010000024">
    <property type="protein sequence ID" value="MFD2761667.1"/>
    <property type="molecule type" value="Genomic_DNA"/>
</dbReference>
<dbReference type="HAMAP" id="MF_00772">
    <property type="entry name" value="OGT"/>
    <property type="match status" value="1"/>
</dbReference>
<comment type="caution">
    <text evidence="11">The sequence shown here is derived from an EMBL/GenBank/DDBJ whole genome shotgun (WGS) entry which is preliminary data.</text>
</comment>
<feature type="domain" description="Methylated-DNA-[protein]-cysteine S-methyltransferase DNA binding" evidence="9">
    <location>
        <begin position="87"/>
        <end position="167"/>
    </location>
</feature>